<reference evidence="2" key="1">
    <citation type="submission" date="2022-11" db="EMBL/GenBank/DDBJ databases">
        <title>Centuries of genome instability and evolution in soft-shell clam transmissible cancer (bioRxiv).</title>
        <authorList>
            <person name="Hart S.F.M."/>
            <person name="Yonemitsu M.A."/>
            <person name="Giersch R.M."/>
            <person name="Beal B.F."/>
            <person name="Arriagada G."/>
            <person name="Davis B.W."/>
            <person name="Ostrander E.A."/>
            <person name="Goff S.P."/>
            <person name="Metzger M.J."/>
        </authorList>
    </citation>
    <scope>NUCLEOTIDE SEQUENCE</scope>
    <source>
        <strain evidence="2">MELC-2E11</strain>
        <tissue evidence="2">Siphon/mantle</tissue>
    </source>
</reference>
<feature type="region of interest" description="Disordered" evidence="1">
    <location>
        <begin position="57"/>
        <end position="104"/>
    </location>
</feature>
<feature type="region of interest" description="Disordered" evidence="1">
    <location>
        <begin position="1"/>
        <end position="40"/>
    </location>
</feature>
<keyword evidence="3" id="KW-1185">Reference proteome</keyword>
<evidence type="ECO:0000256" key="1">
    <source>
        <dbReference type="SAM" id="MobiDB-lite"/>
    </source>
</evidence>
<dbReference type="Pfam" id="PF16021">
    <property type="entry name" value="PDCD7"/>
    <property type="match status" value="1"/>
</dbReference>
<dbReference type="EMBL" id="CP111014">
    <property type="protein sequence ID" value="WAR00127.1"/>
    <property type="molecule type" value="Genomic_DNA"/>
</dbReference>
<accession>A0ABY7DQZ1</accession>
<dbReference type="InterPro" id="IPR052831">
    <property type="entry name" value="Apoptosis_promoter"/>
</dbReference>
<organism evidence="2 3">
    <name type="scientific">Mya arenaria</name>
    <name type="common">Soft-shell clam</name>
    <dbReference type="NCBI Taxonomy" id="6604"/>
    <lineage>
        <taxon>Eukaryota</taxon>
        <taxon>Metazoa</taxon>
        <taxon>Spiralia</taxon>
        <taxon>Lophotrochozoa</taxon>
        <taxon>Mollusca</taxon>
        <taxon>Bivalvia</taxon>
        <taxon>Autobranchia</taxon>
        <taxon>Heteroconchia</taxon>
        <taxon>Euheterodonta</taxon>
        <taxon>Imparidentia</taxon>
        <taxon>Neoheterodontei</taxon>
        <taxon>Myida</taxon>
        <taxon>Myoidea</taxon>
        <taxon>Myidae</taxon>
        <taxon>Mya</taxon>
    </lineage>
</organism>
<feature type="region of interest" description="Disordered" evidence="1">
    <location>
        <begin position="366"/>
        <end position="387"/>
    </location>
</feature>
<dbReference type="InterPro" id="IPR031974">
    <property type="entry name" value="PDCD7"/>
</dbReference>
<dbReference type="Proteomes" id="UP001164746">
    <property type="component" value="Chromosome 3"/>
</dbReference>
<protein>
    <submittedName>
        <fullName evidence="2">PDCD7-like protein</fullName>
    </submittedName>
</protein>
<feature type="compositionally biased region" description="Basic and acidic residues" evidence="1">
    <location>
        <begin position="369"/>
        <end position="383"/>
    </location>
</feature>
<gene>
    <name evidence="2" type="ORF">MAR_024499</name>
</gene>
<dbReference type="PANTHER" id="PTHR48190:SF2">
    <property type="entry name" value="PROGRAMMED CELL DEATH PROTEIN 7"/>
    <property type="match status" value="1"/>
</dbReference>
<feature type="compositionally biased region" description="Polar residues" evidence="1">
    <location>
        <begin position="64"/>
        <end position="97"/>
    </location>
</feature>
<evidence type="ECO:0000313" key="3">
    <source>
        <dbReference type="Proteomes" id="UP001164746"/>
    </source>
</evidence>
<dbReference type="PANTHER" id="PTHR48190">
    <property type="entry name" value="PROGRAMMED CELL DEATH PROTEIN 7"/>
    <property type="match status" value="1"/>
</dbReference>
<name>A0ABY7DQZ1_MYAAR</name>
<proteinExistence type="predicted"/>
<sequence>MRGPPPHMPEFSSGSRFSNPGPHNDNNQNVRHRFGPPIAPFTGHNVNINIRIPPPRDFNHQPHLGNNFQNQGNVYQSQPQGNQPHFHNTNPMNQAGSQPVPRLPVPQNFRDDIGPRLQTSIQNFDDKLFPFNQVVIDENKDKHDDQIWINNAQKKTREMIVLLARLQKQKSMLETMKNEDASIWDQKMKELLNIKTEVEKLQTEMTDGEKLKTLHKKINKRRKKRARVKRLRQQVREECQAELSAREEKHALIDKQMHQIVEKQRAQKQEQDMQKEADVILGQVRRKLTEASRAQQLLDGLQKLRKLRSDRLDRQGVLGSVAGGQGGSEARKLLFDNKMSTLSDLLTSRLKTYKAEESTLQVLLEQEQQETREKEEERAQQRLHDKHVRQRAREDVMVFGDHRRAQPGDPIYSFQQFYESASSSVEALISIRSDWDMYLATPGTPGASCIPDHWVLPPEPSSQAWTRTLDNNT</sequence>
<evidence type="ECO:0000313" key="2">
    <source>
        <dbReference type="EMBL" id="WAR00127.1"/>
    </source>
</evidence>